<gene>
    <name evidence="3" type="ORF">Golax_020157</name>
</gene>
<dbReference type="SMART" id="SM00743">
    <property type="entry name" value="Agenet"/>
    <property type="match status" value="4"/>
</dbReference>
<feature type="compositionally biased region" description="Polar residues" evidence="1">
    <location>
        <begin position="140"/>
        <end position="159"/>
    </location>
</feature>
<accession>A0A7J8Z8V3</accession>
<feature type="domain" description="Agenet" evidence="2">
    <location>
        <begin position="161"/>
        <end position="233"/>
    </location>
</feature>
<dbReference type="CDD" id="cd20405">
    <property type="entry name" value="Tudor_Agenet_AtDUF_rpt1_3"/>
    <property type="match status" value="1"/>
</dbReference>
<protein>
    <recommendedName>
        <fullName evidence="2">Agenet domain-containing protein</fullName>
    </recommendedName>
</protein>
<dbReference type="CDD" id="cd20406">
    <property type="entry name" value="Tudor_Agenet_AtDUF_rpt2_4"/>
    <property type="match status" value="1"/>
</dbReference>
<dbReference type="PANTHER" id="PTHR31917">
    <property type="entry name" value="AGENET DOMAIN-CONTAINING PROTEIN-RELATED"/>
    <property type="match status" value="1"/>
</dbReference>
<evidence type="ECO:0000313" key="4">
    <source>
        <dbReference type="Proteomes" id="UP000593574"/>
    </source>
</evidence>
<dbReference type="Pfam" id="PF05641">
    <property type="entry name" value="Agenet"/>
    <property type="match status" value="3"/>
</dbReference>
<organism evidence="3 4">
    <name type="scientific">Gossypium laxum</name>
    <dbReference type="NCBI Taxonomy" id="34288"/>
    <lineage>
        <taxon>Eukaryota</taxon>
        <taxon>Viridiplantae</taxon>
        <taxon>Streptophyta</taxon>
        <taxon>Embryophyta</taxon>
        <taxon>Tracheophyta</taxon>
        <taxon>Spermatophyta</taxon>
        <taxon>Magnoliopsida</taxon>
        <taxon>eudicotyledons</taxon>
        <taxon>Gunneridae</taxon>
        <taxon>Pentapetalae</taxon>
        <taxon>rosids</taxon>
        <taxon>malvids</taxon>
        <taxon>Malvales</taxon>
        <taxon>Malvaceae</taxon>
        <taxon>Malvoideae</taxon>
        <taxon>Gossypium</taxon>
    </lineage>
</organism>
<dbReference type="Proteomes" id="UP000593574">
    <property type="component" value="Unassembled WGS sequence"/>
</dbReference>
<feature type="compositionally biased region" description="Acidic residues" evidence="1">
    <location>
        <begin position="299"/>
        <end position="310"/>
    </location>
</feature>
<evidence type="ECO:0000256" key="1">
    <source>
        <dbReference type="SAM" id="MobiDB-lite"/>
    </source>
</evidence>
<feature type="compositionally biased region" description="Polar residues" evidence="1">
    <location>
        <begin position="337"/>
        <end position="348"/>
    </location>
</feature>
<dbReference type="InterPro" id="IPR014002">
    <property type="entry name" value="Agenet_dom_plant"/>
</dbReference>
<reference evidence="3 4" key="1">
    <citation type="journal article" date="2019" name="Genome Biol. Evol.">
        <title>Insights into the evolution of the New World diploid cottons (Gossypium, subgenus Houzingenia) based on genome sequencing.</title>
        <authorList>
            <person name="Grover C.E."/>
            <person name="Arick M.A. 2nd"/>
            <person name="Thrash A."/>
            <person name="Conover J.L."/>
            <person name="Sanders W.S."/>
            <person name="Peterson D.G."/>
            <person name="Frelichowski J.E."/>
            <person name="Scheffler J.A."/>
            <person name="Scheffler B.E."/>
            <person name="Wendel J.F."/>
        </authorList>
    </citation>
    <scope>NUCLEOTIDE SEQUENCE [LARGE SCALE GENOMIC DNA]</scope>
    <source>
        <strain evidence="3">4</strain>
        <tissue evidence="3">Leaf</tissue>
    </source>
</reference>
<proteinExistence type="predicted"/>
<feature type="domain" description="Agenet" evidence="2">
    <location>
        <begin position="235"/>
        <end position="290"/>
    </location>
</feature>
<dbReference type="AlphaFoldDB" id="A0A7J8Z8V3"/>
<feature type="region of interest" description="Disordered" evidence="1">
    <location>
        <begin position="133"/>
        <end position="164"/>
    </location>
</feature>
<keyword evidence="4" id="KW-1185">Reference proteome</keyword>
<evidence type="ECO:0000313" key="3">
    <source>
        <dbReference type="EMBL" id="MBA0708175.1"/>
    </source>
</evidence>
<feature type="domain" description="Agenet" evidence="2">
    <location>
        <begin position="74"/>
        <end position="130"/>
    </location>
</feature>
<dbReference type="PANTHER" id="PTHR31917:SF80">
    <property type="entry name" value="AGENET DOMAIN-CONTAINING PROTEIN-RELATED"/>
    <property type="match status" value="1"/>
</dbReference>
<dbReference type="EMBL" id="JABEZV010000003">
    <property type="protein sequence ID" value="MBA0708175.1"/>
    <property type="molecule type" value="Genomic_DNA"/>
</dbReference>
<comment type="caution">
    <text evidence="3">The sequence shown here is derived from an EMBL/GenBank/DDBJ whole genome shotgun (WGS) entry which is preliminary data.</text>
</comment>
<dbReference type="InterPro" id="IPR008395">
    <property type="entry name" value="Agenet-like_dom"/>
</dbReference>
<feature type="region of interest" description="Disordered" evidence="1">
    <location>
        <begin position="299"/>
        <end position="369"/>
    </location>
</feature>
<sequence length="369" mass="42100">MEMEELSEGALVEVANDEDGFNRAWFAAIIVKPVGNNRYMIQYDTVQTEDDTGLGKEMDILQIRPRPPDIPVPDQFEMLDQVEALYKGGWWKGVIINVLSDDSKYQVYLATHEEMEFKHSNLRLHQDWVHGKWTKPSPAKSRNMSQEGKATTAPATQDPPSLLQPDSLVEVNPRDNDYLGAWYLAVIVERATSTCDDRYVVQHLFLYEDISTGTKAIREYNSVDIRPLPPRHRPRKFKVGDLVEAYYRFGWFEGEIVEELHNGNYICQLKSSKRLELVVERLRLQRSWRDGEWIPPLDESELAVEEEDSTDETKQTDSNKAGIMESEADSAESSTEGTGNIQEGSGQVTIEEEGLSKGEHDEEANDEEL</sequence>
<name>A0A7J8Z8V3_9ROSI</name>
<evidence type="ECO:0000259" key="2">
    <source>
        <dbReference type="SMART" id="SM00743"/>
    </source>
</evidence>
<feature type="domain" description="Agenet" evidence="2">
    <location>
        <begin position="4"/>
        <end position="71"/>
    </location>
</feature>